<keyword evidence="4 5" id="KW-0732">Signal</keyword>
<dbReference type="PANTHER" id="PTHR30290">
    <property type="entry name" value="PERIPLASMIC BINDING COMPONENT OF ABC TRANSPORTER"/>
    <property type="match status" value="1"/>
</dbReference>
<dbReference type="Pfam" id="PF00496">
    <property type="entry name" value="SBP_bac_5"/>
    <property type="match status" value="1"/>
</dbReference>
<dbReference type="InterPro" id="IPR030678">
    <property type="entry name" value="Peptide/Ni-bd"/>
</dbReference>
<evidence type="ECO:0000313" key="8">
    <source>
        <dbReference type="Proteomes" id="UP000663508"/>
    </source>
</evidence>
<gene>
    <name evidence="7" type="ORF">mvi_09790</name>
</gene>
<dbReference type="CDD" id="cd08508">
    <property type="entry name" value="PBP2_NikA_DppA_OppA_like_1"/>
    <property type="match status" value="1"/>
</dbReference>
<reference evidence="7" key="1">
    <citation type="submission" date="2020-11" db="EMBL/GenBank/DDBJ databases">
        <title>Complete genome sequence of a novel pathogenic Methylobacterium strain isolated from rice in Vietnam.</title>
        <authorList>
            <person name="Lai K."/>
            <person name="Okazaki S."/>
            <person name="Higashi K."/>
            <person name="Mori H."/>
            <person name="Toyoda A."/>
            <person name="Kurokawa K."/>
        </authorList>
    </citation>
    <scope>NUCLEOTIDE SEQUENCE</scope>
    <source>
        <strain evidence="7">VL1</strain>
    </source>
</reference>
<dbReference type="InterPro" id="IPR000914">
    <property type="entry name" value="SBP_5_dom"/>
</dbReference>
<feature type="chain" id="PRO_5034317341" evidence="5">
    <location>
        <begin position="33"/>
        <end position="527"/>
    </location>
</feature>
<dbReference type="KEGG" id="mind:mvi_09790"/>
<dbReference type="GO" id="GO:0030288">
    <property type="term" value="C:outer membrane-bounded periplasmic space"/>
    <property type="evidence" value="ECO:0007669"/>
    <property type="project" value="UniProtKB-ARBA"/>
</dbReference>
<dbReference type="InterPro" id="IPR023765">
    <property type="entry name" value="SBP_5_CS"/>
</dbReference>
<dbReference type="Proteomes" id="UP000663508">
    <property type="component" value="Chromosome"/>
</dbReference>
<organism evidence="7 8">
    <name type="scientific">Methylobacterium indicum</name>
    <dbReference type="NCBI Taxonomy" id="1775910"/>
    <lineage>
        <taxon>Bacteria</taxon>
        <taxon>Pseudomonadati</taxon>
        <taxon>Pseudomonadota</taxon>
        <taxon>Alphaproteobacteria</taxon>
        <taxon>Hyphomicrobiales</taxon>
        <taxon>Methylobacteriaceae</taxon>
        <taxon>Methylobacterium</taxon>
    </lineage>
</organism>
<evidence type="ECO:0000313" key="7">
    <source>
        <dbReference type="EMBL" id="BCM82518.1"/>
    </source>
</evidence>
<evidence type="ECO:0000256" key="2">
    <source>
        <dbReference type="ARBA" id="ARBA00005695"/>
    </source>
</evidence>
<evidence type="ECO:0000256" key="3">
    <source>
        <dbReference type="ARBA" id="ARBA00022448"/>
    </source>
</evidence>
<evidence type="ECO:0000256" key="5">
    <source>
        <dbReference type="SAM" id="SignalP"/>
    </source>
</evidence>
<dbReference type="AlphaFoldDB" id="A0A8H9C4R0"/>
<dbReference type="SUPFAM" id="SSF53850">
    <property type="entry name" value="Periplasmic binding protein-like II"/>
    <property type="match status" value="1"/>
</dbReference>
<dbReference type="PANTHER" id="PTHR30290:SF9">
    <property type="entry name" value="OLIGOPEPTIDE-BINDING PROTEIN APPA"/>
    <property type="match status" value="1"/>
</dbReference>
<name>A0A8H9C4R0_9HYPH</name>
<dbReference type="Gene3D" id="3.40.190.10">
    <property type="entry name" value="Periplasmic binding protein-like II"/>
    <property type="match status" value="1"/>
</dbReference>
<protein>
    <submittedName>
        <fullName evidence="7">Diguanylate phosphodiesterase</fullName>
    </submittedName>
</protein>
<dbReference type="InterPro" id="IPR039424">
    <property type="entry name" value="SBP_5"/>
</dbReference>
<comment type="subcellular location">
    <subcellularLocation>
        <location evidence="1">Periplasm</location>
    </subcellularLocation>
</comment>
<dbReference type="Gene3D" id="3.10.105.10">
    <property type="entry name" value="Dipeptide-binding Protein, Domain 3"/>
    <property type="match status" value="1"/>
</dbReference>
<dbReference type="GO" id="GO:1904680">
    <property type="term" value="F:peptide transmembrane transporter activity"/>
    <property type="evidence" value="ECO:0007669"/>
    <property type="project" value="TreeGrafter"/>
</dbReference>
<evidence type="ECO:0000259" key="6">
    <source>
        <dbReference type="Pfam" id="PF00496"/>
    </source>
</evidence>
<sequence length="527" mass="57265">MTEESLRGITTMRRFLFAAATLALLGPAPALAQAPAGKTLTIGMAAADISQLDPFRATSTQDKPVVSWIFNGLVRFKPGSTSLETLEPDLAESWTRSDDGRTWTFALRKGVKFHSGYGELTADDVVYSLKRAADPKTSSFATDYAAFDAVEAVDPYTVKITLKHPVPSLLGLVANYHGGNVLSRKAVEALGNDFRLKPIGTGPFAFAEYKPNESVRLTANPDYFRGKPKLAGILYRLIPADAARDLAFTSGELDVVYGRQDQRWAERFGREADVSVDIVRPAELALLHLNISHKPLDDVRVRRAVAAAISQAQIVQFKGASVTEPAVSIIPKGYLGTDDKAPLPPYDPAKAKALLAEAGHPNGITITAVQTSLPTMLTAMQIVQGQLKKAGIELRLDVVDHQTYHAQIRKDLSDVVYYAAARFPVADTYLTQFFDSASTVGTPTAVTNFSHCNAADAEIRAARTEPDPEKQKALWKTAQAKIIEQVCAVPLSEGLQVWAHKKSVDYGYDFKGAIHLGPVITEMTDKK</sequence>
<evidence type="ECO:0000256" key="4">
    <source>
        <dbReference type="ARBA" id="ARBA00022729"/>
    </source>
</evidence>
<accession>A0A8H9C4R0</accession>
<keyword evidence="3" id="KW-0813">Transport</keyword>
<dbReference type="EMBL" id="AP024145">
    <property type="protein sequence ID" value="BCM82518.1"/>
    <property type="molecule type" value="Genomic_DNA"/>
</dbReference>
<feature type="domain" description="Solute-binding protein family 5" evidence="6">
    <location>
        <begin position="86"/>
        <end position="437"/>
    </location>
</feature>
<evidence type="ECO:0000256" key="1">
    <source>
        <dbReference type="ARBA" id="ARBA00004418"/>
    </source>
</evidence>
<comment type="similarity">
    <text evidence="2">Belongs to the bacterial solute-binding protein 5 family.</text>
</comment>
<dbReference type="PIRSF" id="PIRSF002741">
    <property type="entry name" value="MppA"/>
    <property type="match status" value="1"/>
</dbReference>
<dbReference type="PROSITE" id="PS01040">
    <property type="entry name" value="SBP_BACTERIAL_5"/>
    <property type="match status" value="1"/>
</dbReference>
<dbReference type="GO" id="GO:0043190">
    <property type="term" value="C:ATP-binding cassette (ABC) transporter complex"/>
    <property type="evidence" value="ECO:0007669"/>
    <property type="project" value="InterPro"/>
</dbReference>
<proteinExistence type="inferred from homology"/>
<dbReference type="GO" id="GO:0015833">
    <property type="term" value="P:peptide transport"/>
    <property type="evidence" value="ECO:0007669"/>
    <property type="project" value="TreeGrafter"/>
</dbReference>
<feature type="signal peptide" evidence="5">
    <location>
        <begin position="1"/>
        <end position="32"/>
    </location>
</feature>